<dbReference type="PANTHER" id="PTHR33375">
    <property type="entry name" value="CHROMOSOME-PARTITIONING PROTEIN PARB-RELATED"/>
    <property type="match status" value="1"/>
</dbReference>
<organism evidence="4">
    <name type="scientific">bioreactor metagenome</name>
    <dbReference type="NCBI Taxonomy" id="1076179"/>
    <lineage>
        <taxon>unclassified sequences</taxon>
        <taxon>metagenomes</taxon>
        <taxon>ecological metagenomes</taxon>
    </lineage>
</organism>
<evidence type="ECO:0000259" key="3">
    <source>
        <dbReference type="SMART" id="SM00470"/>
    </source>
</evidence>
<dbReference type="GO" id="GO:0007059">
    <property type="term" value="P:chromosome segregation"/>
    <property type="evidence" value="ECO:0007669"/>
    <property type="project" value="UniProtKB-KW"/>
</dbReference>
<dbReference type="GO" id="GO:0005694">
    <property type="term" value="C:chromosome"/>
    <property type="evidence" value="ECO:0007669"/>
    <property type="project" value="TreeGrafter"/>
</dbReference>
<sequence length="494" mass="56134">MSDYRKGFYMIQSIEIIKLHPHPHNPRKDLGELTELSDSIRERGVLQNLTVVPQAPGYCTSCSLFIRGAGKCKEGHDEHERAPCSKWESAGGYTVVIGHRRLAAAKLAGLTELPCTVVEMDERTQVATMLLENIQRTDLTVYEQAQGFQLMMDMGETVDTLAEKTGFSMSTVRRRLKMAELDQAVLKDVAARQVSLTDFDRLAQIDDLETRNKCLKDIGTRDFNQSVETQLRKQNIKKMLPIVKAAIKKLHANKIERSETYGGKYDQIVRRYFRDWNGMDPLVPAGETRKLFYYLDEDYGEVQFFVERPKAKPVKRPQEEIEREKRIAEAWAALKEKTAVSYNLRAEFVKGVAVSSRNMADMLKGATTACALHVISYVSTYDDRNTVFDMLGIDHEKYDPDTTHKALKALKEFGGKVIPAIIYAALGDSENNGYGSGYLKSFPEHKRNENLDALYDWLVSLGYQMSEEERKLRDGTHELFKAQKGSGNDEEQTE</sequence>
<dbReference type="SMART" id="SM00470">
    <property type="entry name" value="ParB"/>
    <property type="match status" value="1"/>
</dbReference>
<feature type="compositionally biased region" description="Basic and acidic residues" evidence="2">
    <location>
        <begin position="472"/>
        <end position="481"/>
    </location>
</feature>
<feature type="region of interest" description="Disordered" evidence="2">
    <location>
        <begin position="472"/>
        <end position="494"/>
    </location>
</feature>
<dbReference type="InterPro" id="IPR004437">
    <property type="entry name" value="ParB/RepB/Spo0J"/>
</dbReference>
<dbReference type="NCBIfam" id="TIGR00180">
    <property type="entry name" value="parB_part"/>
    <property type="match status" value="1"/>
</dbReference>
<dbReference type="PANTHER" id="PTHR33375:SF1">
    <property type="entry name" value="CHROMOSOME-PARTITIONING PROTEIN PARB-RELATED"/>
    <property type="match status" value="1"/>
</dbReference>
<dbReference type="SUPFAM" id="SSF110849">
    <property type="entry name" value="ParB/Sulfiredoxin"/>
    <property type="match status" value="2"/>
</dbReference>
<dbReference type="SUPFAM" id="SSF109709">
    <property type="entry name" value="KorB DNA-binding domain-like"/>
    <property type="match status" value="1"/>
</dbReference>
<dbReference type="InterPro" id="IPR003115">
    <property type="entry name" value="ParB_N"/>
</dbReference>
<keyword evidence="1" id="KW-0159">Chromosome partition</keyword>
<dbReference type="InterPro" id="IPR041468">
    <property type="entry name" value="HTH_ParB/Spo0J"/>
</dbReference>
<name>A0A644Y0B4_9ZZZZ</name>
<evidence type="ECO:0000313" key="4">
    <source>
        <dbReference type="EMBL" id="MPM21478.1"/>
    </source>
</evidence>
<dbReference type="InterPro" id="IPR036086">
    <property type="entry name" value="ParB/Sulfiredoxin_sf"/>
</dbReference>
<evidence type="ECO:0000256" key="2">
    <source>
        <dbReference type="SAM" id="MobiDB-lite"/>
    </source>
</evidence>
<dbReference type="Pfam" id="PF17762">
    <property type="entry name" value="HTH_ParB"/>
    <property type="match status" value="1"/>
</dbReference>
<dbReference type="Gene3D" id="1.10.10.2830">
    <property type="match status" value="1"/>
</dbReference>
<dbReference type="GO" id="GO:0003677">
    <property type="term" value="F:DNA binding"/>
    <property type="evidence" value="ECO:0007669"/>
    <property type="project" value="InterPro"/>
</dbReference>
<accession>A0A644Y0B4</accession>
<dbReference type="AlphaFoldDB" id="A0A644Y0B4"/>
<dbReference type="Gene3D" id="3.90.1530.30">
    <property type="match status" value="1"/>
</dbReference>
<dbReference type="Pfam" id="PF02195">
    <property type="entry name" value="ParB_N"/>
    <property type="match status" value="2"/>
</dbReference>
<evidence type="ECO:0000256" key="1">
    <source>
        <dbReference type="ARBA" id="ARBA00022829"/>
    </source>
</evidence>
<protein>
    <submittedName>
        <fullName evidence="4">Nucleoid occlusion protein</fullName>
    </submittedName>
</protein>
<feature type="domain" description="ParB-like N-terminal" evidence="3">
    <location>
        <begin position="12"/>
        <end position="134"/>
    </location>
</feature>
<gene>
    <name evidence="4" type="primary">noc_22</name>
    <name evidence="4" type="ORF">SDC9_67922</name>
</gene>
<dbReference type="InterPro" id="IPR050336">
    <property type="entry name" value="Chromosome_partition/occlusion"/>
</dbReference>
<reference evidence="4" key="1">
    <citation type="submission" date="2019-08" db="EMBL/GenBank/DDBJ databases">
        <authorList>
            <person name="Kucharzyk K."/>
            <person name="Murdoch R.W."/>
            <person name="Higgins S."/>
            <person name="Loffler F."/>
        </authorList>
    </citation>
    <scope>NUCLEOTIDE SEQUENCE</scope>
</reference>
<dbReference type="EMBL" id="VSSQ01003598">
    <property type="protein sequence ID" value="MPM21478.1"/>
    <property type="molecule type" value="Genomic_DNA"/>
</dbReference>
<comment type="caution">
    <text evidence="4">The sequence shown here is derived from an EMBL/GenBank/DDBJ whole genome shotgun (WGS) entry which is preliminary data.</text>
</comment>
<proteinExistence type="predicted"/>